<feature type="compositionally biased region" description="Basic residues" evidence="1">
    <location>
        <begin position="233"/>
        <end position="244"/>
    </location>
</feature>
<feature type="domain" description="FCP1 homology" evidence="2">
    <location>
        <begin position="681"/>
        <end position="865"/>
    </location>
</feature>
<dbReference type="Pfam" id="PF03031">
    <property type="entry name" value="NIF"/>
    <property type="match status" value="1"/>
</dbReference>
<feature type="compositionally biased region" description="Basic residues" evidence="1">
    <location>
        <begin position="609"/>
        <end position="621"/>
    </location>
</feature>
<dbReference type="SUPFAM" id="SSF56784">
    <property type="entry name" value="HAD-like"/>
    <property type="match status" value="1"/>
</dbReference>
<accession>A0A453BQ14</accession>
<organism evidence="3 4">
    <name type="scientific">Aegilops tauschii subsp. strangulata</name>
    <name type="common">Goatgrass</name>
    <dbReference type="NCBI Taxonomy" id="200361"/>
    <lineage>
        <taxon>Eukaryota</taxon>
        <taxon>Viridiplantae</taxon>
        <taxon>Streptophyta</taxon>
        <taxon>Embryophyta</taxon>
        <taxon>Tracheophyta</taxon>
        <taxon>Spermatophyta</taxon>
        <taxon>Magnoliopsida</taxon>
        <taxon>Liliopsida</taxon>
        <taxon>Poales</taxon>
        <taxon>Poaceae</taxon>
        <taxon>BOP clade</taxon>
        <taxon>Pooideae</taxon>
        <taxon>Triticodae</taxon>
        <taxon>Triticeae</taxon>
        <taxon>Triticinae</taxon>
        <taxon>Aegilops</taxon>
    </lineage>
</organism>
<feature type="compositionally biased region" description="Basic and acidic residues" evidence="1">
    <location>
        <begin position="110"/>
        <end position="122"/>
    </location>
</feature>
<feature type="compositionally biased region" description="Basic residues" evidence="1">
    <location>
        <begin position="375"/>
        <end position="385"/>
    </location>
</feature>
<reference evidence="4" key="1">
    <citation type="journal article" date="2014" name="Science">
        <title>Ancient hybridizations among the ancestral genomes of bread wheat.</title>
        <authorList>
            <consortium name="International Wheat Genome Sequencing Consortium,"/>
            <person name="Marcussen T."/>
            <person name="Sandve S.R."/>
            <person name="Heier L."/>
            <person name="Spannagl M."/>
            <person name="Pfeifer M."/>
            <person name="Jakobsen K.S."/>
            <person name="Wulff B.B."/>
            <person name="Steuernagel B."/>
            <person name="Mayer K.F."/>
            <person name="Olsen O.A."/>
        </authorList>
    </citation>
    <scope>NUCLEOTIDE SEQUENCE [LARGE SCALE GENOMIC DNA]</scope>
    <source>
        <strain evidence="4">cv. AL8/78</strain>
    </source>
</reference>
<feature type="compositionally biased region" description="Basic and acidic residues" evidence="1">
    <location>
        <begin position="197"/>
        <end position="216"/>
    </location>
</feature>
<dbReference type="Gene3D" id="3.40.50.1000">
    <property type="entry name" value="HAD superfamily/HAD-like"/>
    <property type="match status" value="1"/>
</dbReference>
<dbReference type="EnsemblPlants" id="AET2Gv20590500.6">
    <property type="protein sequence ID" value="AET2Gv20590500.6"/>
    <property type="gene ID" value="AET2Gv20590500"/>
</dbReference>
<evidence type="ECO:0000256" key="1">
    <source>
        <dbReference type="SAM" id="MobiDB-lite"/>
    </source>
</evidence>
<evidence type="ECO:0000313" key="3">
    <source>
        <dbReference type="EnsemblPlants" id="AET2Gv20590500.6"/>
    </source>
</evidence>
<feature type="compositionally biased region" description="Low complexity" evidence="1">
    <location>
        <begin position="133"/>
        <end position="142"/>
    </location>
</feature>
<reference evidence="3" key="4">
    <citation type="submission" date="2019-03" db="UniProtKB">
        <authorList>
            <consortium name="EnsemblPlants"/>
        </authorList>
    </citation>
    <scope>IDENTIFICATION</scope>
</reference>
<feature type="region of interest" description="Disordered" evidence="1">
    <location>
        <begin position="1"/>
        <end position="622"/>
    </location>
</feature>
<proteinExistence type="predicted"/>
<dbReference type="SMART" id="SM00577">
    <property type="entry name" value="CPDc"/>
    <property type="match status" value="1"/>
</dbReference>
<protein>
    <recommendedName>
        <fullName evidence="2">FCP1 homology domain-containing protein</fullName>
    </recommendedName>
</protein>
<dbReference type="AlphaFoldDB" id="A0A453BQ14"/>
<dbReference type="InterPro" id="IPR023214">
    <property type="entry name" value="HAD_sf"/>
</dbReference>
<dbReference type="Gramene" id="AET2Gv20590500.6">
    <property type="protein sequence ID" value="AET2Gv20590500.6"/>
    <property type="gene ID" value="AET2Gv20590500"/>
</dbReference>
<dbReference type="PROSITE" id="PS50969">
    <property type="entry name" value="FCP1"/>
    <property type="match status" value="1"/>
</dbReference>
<name>A0A453BQ14_AEGTS</name>
<reference evidence="3" key="3">
    <citation type="journal article" date="2017" name="Nature">
        <title>Genome sequence of the progenitor of the wheat D genome Aegilops tauschii.</title>
        <authorList>
            <person name="Luo M.C."/>
            <person name="Gu Y.Q."/>
            <person name="Puiu D."/>
            <person name="Wang H."/>
            <person name="Twardziok S.O."/>
            <person name="Deal K.R."/>
            <person name="Huo N."/>
            <person name="Zhu T."/>
            <person name="Wang L."/>
            <person name="Wang Y."/>
            <person name="McGuire P.E."/>
            <person name="Liu S."/>
            <person name="Long H."/>
            <person name="Ramasamy R.K."/>
            <person name="Rodriguez J.C."/>
            <person name="Van S.L."/>
            <person name="Yuan L."/>
            <person name="Wang Z."/>
            <person name="Xia Z."/>
            <person name="Xiao L."/>
            <person name="Anderson O.D."/>
            <person name="Ouyang S."/>
            <person name="Liang Y."/>
            <person name="Zimin A.V."/>
            <person name="Pertea G."/>
            <person name="Qi P."/>
            <person name="Bennetzen J.L."/>
            <person name="Dai X."/>
            <person name="Dawson M.W."/>
            <person name="Muller H.G."/>
            <person name="Kugler K."/>
            <person name="Rivarola-Duarte L."/>
            <person name="Spannagl M."/>
            <person name="Mayer K.F.X."/>
            <person name="Lu F.H."/>
            <person name="Bevan M.W."/>
            <person name="Leroy P."/>
            <person name="Li P."/>
            <person name="You F.M."/>
            <person name="Sun Q."/>
            <person name="Liu Z."/>
            <person name="Lyons E."/>
            <person name="Wicker T."/>
            <person name="Salzberg S.L."/>
            <person name="Devos K.M."/>
            <person name="Dvorak J."/>
        </authorList>
    </citation>
    <scope>NUCLEOTIDE SEQUENCE [LARGE SCALE GENOMIC DNA]</scope>
    <source>
        <strain evidence="3">cv. AL8/78</strain>
    </source>
</reference>
<keyword evidence="4" id="KW-1185">Reference proteome</keyword>
<feature type="compositionally biased region" description="Basic and acidic residues" evidence="1">
    <location>
        <begin position="301"/>
        <end position="311"/>
    </location>
</feature>
<dbReference type="PANTHER" id="PTHR12210">
    <property type="entry name" value="DULLARD PROTEIN PHOSPHATASE"/>
    <property type="match status" value="1"/>
</dbReference>
<feature type="compositionally biased region" description="Low complexity" evidence="1">
    <location>
        <begin position="51"/>
        <end position="78"/>
    </location>
</feature>
<dbReference type="InterPro" id="IPR036412">
    <property type="entry name" value="HAD-like_sf"/>
</dbReference>
<dbReference type="InterPro" id="IPR050365">
    <property type="entry name" value="TIM50"/>
</dbReference>
<evidence type="ECO:0000259" key="2">
    <source>
        <dbReference type="PROSITE" id="PS50969"/>
    </source>
</evidence>
<evidence type="ECO:0000313" key="4">
    <source>
        <dbReference type="Proteomes" id="UP000015105"/>
    </source>
</evidence>
<dbReference type="InterPro" id="IPR004274">
    <property type="entry name" value="FCP1_dom"/>
</dbReference>
<feature type="compositionally biased region" description="Basic and acidic residues" evidence="1">
    <location>
        <begin position="513"/>
        <end position="530"/>
    </location>
</feature>
<feature type="compositionally biased region" description="Basic residues" evidence="1">
    <location>
        <begin position="444"/>
        <end position="456"/>
    </location>
</feature>
<dbReference type="Proteomes" id="UP000015105">
    <property type="component" value="Chromosome 2D"/>
</dbReference>
<dbReference type="FunFam" id="3.40.50.1000:FF:000257">
    <property type="entry name" value="Haloacid dehalogenase-like hydrolase (HAD) superfamily protein"/>
    <property type="match status" value="1"/>
</dbReference>
<reference evidence="4" key="2">
    <citation type="journal article" date="2017" name="Nat. Plants">
        <title>The Aegilops tauschii genome reveals multiple impacts of transposons.</title>
        <authorList>
            <person name="Zhao G."/>
            <person name="Zou C."/>
            <person name="Li K."/>
            <person name="Wang K."/>
            <person name="Li T."/>
            <person name="Gao L."/>
            <person name="Zhang X."/>
            <person name="Wang H."/>
            <person name="Yang Z."/>
            <person name="Liu X."/>
            <person name="Jiang W."/>
            <person name="Mao L."/>
            <person name="Kong X."/>
            <person name="Jiao Y."/>
            <person name="Jia J."/>
        </authorList>
    </citation>
    <scope>NUCLEOTIDE SEQUENCE [LARGE SCALE GENOMIC DNA]</scope>
    <source>
        <strain evidence="4">cv. AL8/78</strain>
    </source>
</reference>
<reference evidence="3" key="5">
    <citation type="journal article" date="2021" name="G3 (Bethesda)">
        <title>Aegilops tauschii genome assembly Aet v5.0 features greater sequence contiguity and improved annotation.</title>
        <authorList>
            <person name="Wang L."/>
            <person name="Zhu T."/>
            <person name="Rodriguez J.C."/>
            <person name="Deal K.R."/>
            <person name="Dubcovsky J."/>
            <person name="McGuire P.E."/>
            <person name="Lux T."/>
            <person name="Spannagl M."/>
            <person name="Mayer K.F.X."/>
            <person name="Baldrich P."/>
            <person name="Meyers B.C."/>
            <person name="Huo N."/>
            <person name="Gu Y.Q."/>
            <person name="Zhou H."/>
            <person name="Devos K.M."/>
            <person name="Bennetzen J.L."/>
            <person name="Unver T."/>
            <person name="Budak H."/>
            <person name="Gulick P.J."/>
            <person name="Galiba G."/>
            <person name="Kalapos B."/>
            <person name="Nelson D.R."/>
            <person name="Li P."/>
            <person name="You F.M."/>
            <person name="Luo M.C."/>
            <person name="Dvorak J."/>
        </authorList>
    </citation>
    <scope>NUCLEOTIDE SEQUENCE [LARGE SCALE GENOMIC DNA]</scope>
    <source>
        <strain evidence="3">cv. AL8/78</strain>
    </source>
</reference>
<sequence length="910" mass="98949">PRRAALPLSCSHQQGGSGGLRPDALRVFSHLLPVPEKLDRMGKKGKRRGEAAATGAPEEAAEQEAPAASAAASDSATPRRSRRRGGDAGAAQEASATVHALDPADAGKGTTDREKKPQLNERKKNKREQSPCAASSSADAAATGKSGVDCTDGEGVIGDSEVRKKRKKNKKIMQEPSSSTVSDDNAVEVNKSGVGCKHVEDVPGDDEASRRPRNEEDLGFSAANIAEQDVPKGKKKPKLGKRNKNKQEPSFPAVVDAAIVIGKSENESTDGKGVPGISEISKSPRNGEGQDCPKVNIVAKETLERKKPEPRKWKKNKQGRSRAAVSDDGAVEADKSGNVGTDGDDALGDAHVSMSTVEDPCCPEANMAEKGTQEKKKRKPKKRKNNKEGSPSVVLDTGAVVADEYGNSCMNGDGAPQDGEASISPRDGEDPNCPGVNIAEKGVPKLKKNKLKKWKKKNQEQSPSTLLDAGDVVPDKSGRGSTNVEAASRGADVTTSPRPGEGPECPNANITEHLVEENKVNEDYSQEPKLKKQKKCKQDQSPSVIPDTSGVVVDKIEKGYIEGEGGEGLPGDTEISMSPRNGKGPDCPEVNIAENSVEGKNENNGNSQKPKRKKRKRKKRAQVAVTEAPAVGDVSSDERKDVCRTGTVKVTGSMGYSICESEVTAKNVVQDMYSPGGSLVRFQRKKLLILDLNGLLADITPIHRNSRDSRLAHAKVRGKYVFIRPYHDDFLRFCFQNFELGVWSSRMKVNVDDVVDILMKDLRRHLLFCWDASHCTTTKCSTLENQRKPLVLKELKKLWNKEDPDLPWEQGEFSPSNTLLVDDSPYKALCNPPHTAIFPQPYSYHNRTDNSLGPGGDLRVYLENLAAADDVQRYVQEHPFGQPFITESDPNWDFYAKIRDRLEKREKCAA</sequence>